<dbReference type="EMBL" id="FMBE01000015">
    <property type="protein sequence ID" value="SCC63979.1"/>
    <property type="molecule type" value="Genomic_DNA"/>
</dbReference>
<evidence type="ECO:0000313" key="3">
    <source>
        <dbReference type="EMBL" id="PRT40799.1"/>
    </source>
</evidence>
<gene>
    <name evidence="4" type="ORF">BC05F1_05506</name>
    <name evidence="3" type="ORF">C6357_06995</name>
    <name evidence="2" type="ORF">COF57_00665</name>
</gene>
<keyword evidence="1" id="KW-0472">Membrane</keyword>
<feature type="transmembrane region" description="Helical" evidence="1">
    <location>
        <begin position="86"/>
        <end position="109"/>
    </location>
</feature>
<reference evidence="5" key="2">
    <citation type="submission" date="2016-08" db="EMBL/GenBank/DDBJ databases">
        <authorList>
            <person name="Loux V."/>
            <person name="Rue O."/>
        </authorList>
    </citation>
    <scope>NUCLEOTIDE SEQUENCE [LARGE SCALE GENOMIC DNA]</scope>
    <source>
        <strain evidence="5">INRA Bc05-F1</strain>
    </source>
</reference>
<accession>A0A2A7DXH0</accession>
<feature type="transmembrane region" description="Helical" evidence="1">
    <location>
        <begin position="16"/>
        <end position="35"/>
    </location>
</feature>
<evidence type="ECO:0000313" key="7">
    <source>
        <dbReference type="Proteomes" id="UP000239236"/>
    </source>
</evidence>
<feature type="transmembrane region" description="Helical" evidence="1">
    <location>
        <begin position="47"/>
        <end position="65"/>
    </location>
</feature>
<evidence type="ECO:0000313" key="6">
    <source>
        <dbReference type="Proteomes" id="UP000223364"/>
    </source>
</evidence>
<keyword evidence="7" id="KW-1185">Reference proteome</keyword>
<protein>
    <submittedName>
        <fullName evidence="2">ABC transporter permease</fullName>
    </submittedName>
</protein>
<organism evidence="2 6">
    <name type="scientific">Bacillus wiedmannii</name>
    <dbReference type="NCBI Taxonomy" id="1890302"/>
    <lineage>
        <taxon>Bacteria</taxon>
        <taxon>Bacillati</taxon>
        <taxon>Bacillota</taxon>
        <taxon>Bacilli</taxon>
        <taxon>Bacillales</taxon>
        <taxon>Bacillaceae</taxon>
        <taxon>Bacillus</taxon>
        <taxon>Bacillus cereus group</taxon>
    </lineage>
</organism>
<keyword evidence="1" id="KW-1133">Transmembrane helix</keyword>
<reference evidence="3 7" key="4">
    <citation type="submission" date="2018-03" db="EMBL/GenBank/DDBJ databases">
        <title>Genotypic and phenotypic analysis of antagonistic Bacillus spp. isolated from rhizosphere soil of plants in Tibet.</title>
        <authorList>
            <person name="Borriss R."/>
            <person name="Lasch P."/>
            <person name="Wu L."/>
            <person name="Wu H."/>
            <person name="Gao X."/>
        </authorList>
    </citation>
    <scope>NUCLEOTIDE SEQUENCE [LARGE SCALE GENOMIC DNA]</scope>
    <source>
        <strain evidence="3 7">NMSW16</strain>
    </source>
</reference>
<accession>A0A1C4G705</accession>
<name>A0A2A7DXH0_9BACI</name>
<sequence length="226" mass="26410">MFALIRYHFLDYTKSYKYVPPIAMYFVSLLFVYTYKPTPIVPTYLETALALYLLSAWITITIFHTEDPVQEQITMSHTNNISALYVGKYITALLICTVLSFISVIYPIFLQMFNEEMTVSLFLVGFLTHMSFSILGISIATLFTRNMIQKTSTAWLSLTFILLITIASIRFKKELLWFLPPVESFLMLGQYKFNILTHTLWLTAWAIVYSFLLLTLFLFVVRKKRF</sequence>
<dbReference type="EMBL" id="NUSP01000001">
    <property type="protein sequence ID" value="PHD63618.1"/>
    <property type="molecule type" value="Genomic_DNA"/>
</dbReference>
<evidence type="ECO:0000313" key="2">
    <source>
        <dbReference type="EMBL" id="PHD63618.1"/>
    </source>
</evidence>
<dbReference type="Proteomes" id="UP000239236">
    <property type="component" value="Unassembled WGS sequence"/>
</dbReference>
<evidence type="ECO:0000256" key="1">
    <source>
        <dbReference type="SAM" id="Phobius"/>
    </source>
</evidence>
<dbReference type="Proteomes" id="UP000223364">
    <property type="component" value="Unassembled WGS sequence"/>
</dbReference>
<feature type="transmembrane region" description="Helical" evidence="1">
    <location>
        <begin position="200"/>
        <end position="221"/>
    </location>
</feature>
<reference evidence="2 6" key="3">
    <citation type="submission" date="2017-09" db="EMBL/GenBank/DDBJ databases">
        <title>Large-scale bioinformatics analysis of Bacillus genomes uncovers conserved roles of natural products in bacterial physiology.</title>
        <authorList>
            <consortium name="Agbiome Team Llc"/>
            <person name="Bleich R.M."/>
            <person name="Grubbs K.J."/>
            <person name="Santa Maria K.C."/>
            <person name="Allen S.E."/>
            <person name="Farag S."/>
            <person name="Shank E.A."/>
            <person name="Bowers A."/>
        </authorList>
    </citation>
    <scope>NUCLEOTIDE SEQUENCE [LARGE SCALE GENOMIC DNA]</scope>
    <source>
        <strain evidence="2 6">AFS044295</strain>
    </source>
</reference>
<dbReference type="AlphaFoldDB" id="A0A2A7DXH0"/>
<reference evidence="4" key="1">
    <citation type="submission" date="2016-08" db="EMBL/GenBank/DDBJ databases">
        <authorList>
            <person name="Seilhamer J.J."/>
        </authorList>
    </citation>
    <scope>NUCLEOTIDE SEQUENCE [LARGE SCALE GENOMIC DNA]</scope>
    <source>
        <strain evidence="4">INRA Bc05-F1</strain>
    </source>
</reference>
<evidence type="ECO:0000313" key="4">
    <source>
        <dbReference type="EMBL" id="SCC63979.1"/>
    </source>
</evidence>
<dbReference type="RefSeq" id="WP_088123558.1">
    <property type="nucleotide sequence ID" value="NZ_FMBE01000015.1"/>
</dbReference>
<evidence type="ECO:0000313" key="5">
    <source>
        <dbReference type="Proteomes" id="UP000196052"/>
    </source>
</evidence>
<keyword evidence="1" id="KW-0812">Transmembrane</keyword>
<proteinExistence type="predicted"/>
<dbReference type="EMBL" id="PVRR01000002">
    <property type="protein sequence ID" value="PRT40799.1"/>
    <property type="molecule type" value="Genomic_DNA"/>
</dbReference>
<dbReference type="Proteomes" id="UP000196052">
    <property type="component" value="Unassembled WGS sequence"/>
</dbReference>
<feature type="transmembrane region" description="Helical" evidence="1">
    <location>
        <begin position="154"/>
        <end position="171"/>
    </location>
</feature>
<feature type="transmembrane region" description="Helical" evidence="1">
    <location>
        <begin position="121"/>
        <end position="142"/>
    </location>
</feature>